<name>A0A392PZ76_9FABA</name>
<protein>
    <submittedName>
        <fullName evidence="1">Uncharacterized protein</fullName>
    </submittedName>
</protein>
<reference evidence="1 2" key="1">
    <citation type="journal article" date="2018" name="Front. Plant Sci.">
        <title>Red Clover (Trifolium pratense) and Zigzag Clover (T. medium) - A Picture of Genomic Similarities and Differences.</title>
        <authorList>
            <person name="Dluhosova J."/>
            <person name="Istvanek J."/>
            <person name="Nedelnik J."/>
            <person name="Repkova J."/>
        </authorList>
    </citation>
    <scope>NUCLEOTIDE SEQUENCE [LARGE SCALE GENOMIC DNA]</scope>
    <source>
        <strain evidence="2">cv. 10/8</strain>
        <tissue evidence="1">Leaf</tissue>
    </source>
</reference>
<comment type="caution">
    <text evidence="1">The sequence shown here is derived from an EMBL/GenBank/DDBJ whole genome shotgun (WGS) entry which is preliminary data.</text>
</comment>
<organism evidence="1 2">
    <name type="scientific">Trifolium medium</name>
    <dbReference type="NCBI Taxonomy" id="97028"/>
    <lineage>
        <taxon>Eukaryota</taxon>
        <taxon>Viridiplantae</taxon>
        <taxon>Streptophyta</taxon>
        <taxon>Embryophyta</taxon>
        <taxon>Tracheophyta</taxon>
        <taxon>Spermatophyta</taxon>
        <taxon>Magnoliopsida</taxon>
        <taxon>eudicotyledons</taxon>
        <taxon>Gunneridae</taxon>
        <taxon>Pentapetalae</taxon>
        <taxon>rosids</taxon>
        <taxon>fabids</taxon>
        <taxon>Fabales</taxon>
        <taxon>Fabaceae</taxon>
        <taxon>Papilionoideae</taxon>
        <taxon>50 kb inversion clade</taxon>
        <taxon>NPAAA clade</taxon>
        <taxon>Hologalegina</taxon>
        <taxon>IRL clade</taxon>
        <taxon>Trifolieae</taxon>
        <taxon>Trifolium</taxon>
    </lineage>
</organism>
<sequence>MTPVMVTDAKPITIVPASTSTKKTTKSKSIVKKEKLKVSESSPSVSIKSADLFGTGNVELNVDASVKETTVSNVESSVKVFEQIGKSEVEK</sequence>
<dbReference type="Proteomes" id="UP000265520">
    <property type="component" value="Unassembled WGS sequence"/>
</dbReference>
<feature type="non-terminal residue" evidence="1">
    <location>
        <position position="91"/>
    </location>
</feature>
<accession>A0A392PZ76</accession>
<keyword evidence="2" id="KW-1185">Reference proteome</keyword>
<evidence type="ECO:0000313" key="2">
    <source>
        <dbReference type="Proteomes" id="UP000265520"/>
    </source>
</evidence>
<evidence type="ECO:0000313" key="1">
    <source>
        <dbReference type="EMBL" id="MCI17453.1"/>
    </source>
</evidence>
<dbReference type="AlphaFoldDB" id="A0A392PZ76"/>
<proteinExistence type="predicted"/>
<dbReference type="EMBL" id="LXQA010105537">
    <property type="protein sequence ID" value="MCI17453.1"/>
    <property type="molecule type" value="Genomic_DNA"/>
</dbReference>